<evidence type="ECO:0000313" key="1">
    <source>
        <dbReference type="EMBL" id="CAG8809195.1"/>
    </source>
</evidence>
<feature type="non-terminal residue" evidence="1">
    <location>
        <position position="44"/>
    </location>
</feature>
<reference evidence="1" key="1">
    <citation type="submission" date="2021-06" db="EMBL/GenBank/DDBJ databases">
        <authorList>
            <person name="Kallberg Y."/>
            <person name="Tangrot J."/>
            <person name="Rosling A."/>
        </authorList>
    </citation>
    <scope>NUCLEOTIDE SEQUENCE</scope>
    <source>
        <strain evidence="1">IN212</strain>
    </source>
</reference>
<protein>
    <submittedName>
        <fullName evidence="1">16522_t:CDS:1</fullName>
    </submittedName>
</protein>
<accession>A0A9N9K685</accession>
<organism evidence="1 2">
    <name type="scientific">Racocetra fulgida</name>
    <dbReference type="NCBI Taxonomy" id="60492"/>
    <lineage>
        <taxon>Eukaryota</taxon>
        <taxon>Fungi</taxon>
        <taxon>Fungi incertae sedis</taxon>
        <taxon>Mucoromycota</taxon>
        <taxon>Glomeromycotina</taxon>
        <taxon>Glomeromycetes</taxon>
        <taxon>Diversisporales</taxon>
        <taxon>Gigasporaceae</taxon>
        <taxon>Racocetra</taxon>
    </lineage>
</organism>
<name>A0A9N9K685_9GLOM</name>
<dbReference type="Proteomes" id="UP000789396">
    <property type="component" value="Unassembled WGS sequence"/>
</dbReference>
<gene>
    <name evidence="1" type="ORF">RFULGI_LOCUS18560</name>
</gene>
<evidence type="ECO:0000313" key="2">
    <source>
        <dbReference type="Proteomes" id="UP000789396"/>
    </source>
</evidence>
<dbReference type="AlphaFoldDB" id="A0A9N9K685"/>
<proteinExistence type="predicted"/>
<feature type="non-terminal residue" evidence="1">
    <location>
        <position position="1"/>
    </location>
</feature>
<dbReference type="EMBL" id="CAJVPZ010082444">
    <property type="protein sequence ID" value="CAG8809195.1"/>
    <property type="molecule type" value="Genomic_DNA"/>
</dbReference>
<comment type="caution">
    <text evidence="1">The sequence shown here is derived from an EMBL/GenBank/DDBJ whole genome shotgun (WGS) entry which is preliminary data.</text>
</comment>
<sequence>FICKIIFNIGIASQFHDFVLVKSIDEKKRCFQYKHSSNAITKLK</sequence>
<keyword evidence="2" id="KW-1185">Reference proteome</keyword>